<name>A0A0E9U9G2_ANGAN</name>
<sequence length="25" mass="3140">MYFFLSCFEDQLNDLLKLYFTEIVF</sequence>
<evidence type="ECO:0000313" key="1">
    <source>
        <dbReference type="EMBL" id="JAH62357.1"/>
    </source>
</evidence>
<organism evidence="1">
    <name type="scientific">Anguilla anguilla</name>
    <name type="common">European freshwater eel</name>
    <name type="synonym">Muraena anguilla</name>
    <dbReference type="NCBI Taxonomy" id="7936"/>
    <lineage>
        <taxon>Eukaryota</taxon>
        <taxon>Metazoa</taxon>
        <taxon>Chordata</taxon>
        <taxon>Craniata</taxon>
        <taxon>Vertebrata</taxon>
        <taxon>Euteleostomi</taxon>
        <taxon>Actinopterygii</taxon>
        <taxon>Neopterygii</taxon>
        <taxon>Teleostei</taxon>
        <taxon>Anguilliformes</taxon>
        <taxon>Anguillidae</taxon>
        <taxon>Anguilla</taxon>
    </lineage>
</organism>
<reference evidence="1" key="2">
    <citation type="journal article" date="2015" name="Fish Shellfish Immunol.">
        <title>Early steps in the European eel (Anguilla anguilla)-Vibrio vulnificus interaction in the gills: Role of the RtxA13 toxin.</title>
        <authorList>
            <person name="Callol A."/>
            <person name="Pajuelo D."/>
            <person name="Ebbesson L."/>
            <person name="Teles M."/>
            <person name="MacKenzie S."/>
            <person name="Amaro C."/>
        </authorList>
    </citation>
    <scope>NUCLEOTIDE SEQUENCE</scope>
</reference>
<proteinExistence type="predicted"/>
<dbReference type="EMBL" id="GBXM01046220">
    <property type="protein sequence ID" value="JAH62357.1"/>
    <property type="molecule type" value="Transcribed_RNA"/>
</dbReference>
<dbReference type="AlphaFoldDB" id="A0A0E9U9G2"/>
<accession>A0A0E9U9G2</accession>
<reference evidence="1" key="1">
    <citation type="submission" date="2014-11" db="EMBL/GenBank/DDBJ databases">
        <authorList>
            <person name="Amaro Gonzalez C."/>
        </authorList>
    </citation>
    <scope>NUCLEOTIDE SEQUENCE</scope>
</reference>
<protein>
    <submittedName>
        <fullName evidence="1">Uncharacterized protein</fullName>
    </submittedName>
</protein>